<sequence length="38" mass="4630">MGDKSEKKENKFECKVCEMTFPTRQDYERHMKKHHESG</sequence>
<dbReference type="Gene3D" id="3.30.160.60">
    <property type="entry name" value="Classic Zinc Finger"/>
    <property type="match status" value="1"/>
</dbReference>
<protein>
    <submittedName>
        <fullName evidence="2">Zinc finger C2H2-type domain protein</fullName>
    </submittedName>
</protein>
<dbReference type="Proteomes" id="UP000000391">
    <property type="component" value="Chromosome"/>
</dbReference>
<evidence type="ECO:0000259" key="1">
    <source>
        <dbReference type="PROSITE" id="PS50157"/>
    </source>
</evidence>
<dbReference type="InterPro" id="IPR036236">
    <property type="entry name" value="Znf_C2H2_sf"/>
</dbReference>
<dbReference type="Pfam" id="PF13894">
    <property type="entry name" value="zf-C2H2_4"/>
    <property type="match status" value="1"/>
</dbReference>
<dbReference type="AlphaFoldDB" id="D7E6C4"/>
<dbReference type="KEGG" id="mev:Metev_0216"/>
<evidence type="ECO:0000313" key="3">
    <source>
        <dbReference type="Proteomes" id="UP000000391"/>
    </source>
</evidence>
<organism evidence="2 3">
    <name type="scientific">Methanohalobium evestigatum (strain ATCC BAA-1072 / DSM 3721 / NBRC 107634 / OCM 161 / Z-7303)</name>
    <dbReference type="NCBI Taxonomy" id="644295"/>
    <lineage>
        <taxon>Archaea</taxon>
        <taxon>Methanobacteriati</taxon>
        <taxon>Methanobacteriota</taxon>
        <taxon>Stenosarchaea group</taxon>
        <taxon>Methanomicrobia</taxon>
        <taxon>Methanosarcinales</taxon>
        <taxon>Methanosarcinaceae</taxon>
        <taxon>Methanohalobium</taxon>
    </lineage>
</organism>
<feature type="domain" description="C2H2-type" evidence="1">
    <location>
        <begin position="12"/>
        <end position="38"/>
    </location>
</feature>
<keyword evidence="3" id="KW-1185">Reference proteome</keyword>
<dbReference type="SMART" id="SM00355">
    <property type="entry name" value="ZnF_C2H2"/>
    <property type="match status" value="1"/>
</dbReference>
<dbReference type="PROSITE" id="PS00028">
    <property type="entry name" value="ZINC_FINGER_C2H2_1"/>
    <property type="match status" value="1"/>
</dbReference>
<dbReference type="SUPFAM" id="SSF57667">
    <property type="entry name" value="beta-beta-alpha zinc fingers"/>
    <property type="match status" value="1"/>
</dbReference>
<proteinExistence type="predicted"/>
<evidence type="ECO:0000313" key="2">
    <source>
        <dbReference type="EMBL" id="ADI73146.1"/>
    </source>
</evidence>
<dbReference type="HOGENOM" id="CLU_218950_0_0_2"/>
<name>D7E6C4_METEZ</name>
<gene>
    <name evidence="2" type="ordered locus">Metev_0216</name>
</gene>
<dbReference type="EMBL" id="CP002069">
    <property type="protein sequence ID" value="ADI73146.1"/>
    <property type="molecule type" value="Genomic_DNA"/>
</dbReference>
<reference evidence="2 3" key="1">
    <citation type="submission" date="2010-06" db="EMBL/GenBank/DDBJ databases">
        <title>Complete sequence chromosome of Methanohalobium evestigatum Z-7303.</title>
        <authorList>
            <consortium name="US DOE Joint Genome Institute"/>
            <person name="Lucas S."/>
            <person name="Copeland A."/>
            <person name="Lapidus A."/>
            <person name="Cheng J.-F."/>
            <person name="Bruce D."/>
            <person name="Goodwin L."/>
            <person name="Pitluck S."/>
            <person name="Saunders E."/>
            <person name="Detter J.C."/>
            <person name="Han C."/>
            <person name="Tapia R."/>
            <person name="Land M."/>
            <person name="Hauser L."/>
            <person name="Kyrpides N."/>
            <person name="Mikhailova N."/>
            <person name="Sieprawska-Lupa M."/>
            <person name="Whitman W.B."/>
            <person name="Anderson I."/>
            <person name="Woyke T."/>
        </authorList>
    </citation>
    <scope>NUCLEOTIDE SEQUENCE [LARGE SCALE GENOMIC DNA]</scope>
    <source>
        <strain evidence="3">ATCC BAA-1072 / DSM 3721 / NBRC 107634 / OCM 161 / Z-7303</strain>
    </source>
</reference>
<accession>D7E6C4</accession>
<dbReference type="OrthoDB" id="142646at2157"/>
<dbReference type="RefSeq" id="WP_013193714.1">
    <property type="nucleotide sequence ID" value="NC_014253.1"/>
</dbReference>
<dbReference type="InterPro" id="IPR013087">
    <property type="entry name" value="Znf_C2H2_type"/>
</dbReference>
<dbReference type="PROSITE" id="PS50157">
    <property type="entry name" value="ZINC_FINGER_C2H2_2"/>
    <property type="match status" value="1"/>
</dbReference>
<dbReference type="GeneID" id="32167199"/>